<reference evidence="2" key="1">
    <citation type="journal article" date="2022" name="Mol. Ecol. Resour.">
        <title>The genomes of chicory, endive, great burdock and yacon provide insights into Asteraceae palaeo-polyploidization history and plant inulin production.</title>
        <authorList>
            <person name="Fan W."/>
            <person name="Wang S."/>
            <person name="Wang H."/>
            <person name="Wang A."/>
            <person name="Jiang F."/>
            <person name="Liu H."/>
            <person name="Zhao H."/>
            <person name="Xu D."/>
            <person name="Zhang Y."/>
        </authorList>
    </citation>
    <scope>NUCLEOTIDE SEQUENCE [LARGE SCALE GENOMIC DNA]</scope>
    <source>
        <strain evidence="2">cv. Yunnan</strain>
    </source>
</reference>
<evidence type="ECO:0000313" key="1">
    <source>
        <dbReference type="EMBL" id="KAI3761339.1"/>
    </source>
</evidence>
<organism evidence="1 2">
    <name type="scientific">Smallanthus sonchifolius</name>
    <dbReference type="NCBI Taxonomy" id="185202"/>
    <lineage>
        <taxon>Eukaryota</taxon>
        <taxon>Viridiplantae</taxon>
        <taxon>Streptophyta</taxon>
        <taxon>Embryophyta</taxon>
        <taxon>Tracheophyta</taxon>
        <taxon>Spermatophyta</taxon>
        <taxon>Magnoliopsida</taxon>
        <taxon>eudicotyledons</taxon>
        <taxon>Gunneridae</taxon>
        <taxon>Pentapetalae</taxon>
        <taxon>asterids</taxon>
        <taxon>campanulids</taxon>
        <taxon>Asterales</taxon>
        <taxon>Asteraceae</taxon>
        <taxon>Asteroideae</taxon>
        <taxon>Heliantheae alliance</taxon>
        <taxon>Millerieae</taxon>
        <taxon>Smallanthus</taxon>
    </lineage>
</organism>
<sequence length="83" mass="9393">MVEIMGNQLMISISSSFVFSKESWLPLLCVEALNPKETIGSFGVRNFMLCKKPPQVVEITRKRSSSSWKSCFNKTLTLKVTPH</sequence>
<reference evidence="1 2" key="2">
    <citation type="journal article" date="2022" name="Mol. Ecol. Resour.">
        <title>The genomes of chicory, endive, great burdock and yacon provide insights into Asteraceae paleo-polyploidization history and plant inulin production.</title>
        <authorList>
            <person name="Fan W."/>
            <person name="Wang S."/>
            <person name="Wang H."/>
            <person name="Wang A."/>
            <person name="Jiang F."/>
            <person name="Liu H."/>
            <person name="Zhao H."/>
            <person name="Xu D."/>
            <person name="Zhang Y."/>
        </authorList>
    </citation>
    <scope>NUCLEOTIDE SEQUENCE [LARGE SCALE GENOMIC DNA]</scope>
    <source>
        <strain evidence="2">cv. Yunnan</strain>
        <tissue evidence="1">Leaves</tissue>
    </source>
</reference>
<evidence type="ECO:0000313" key="2">
    <source>
        <dbReference type="Proteomes" id="UP001056120"/>
    </source>
</evidence>
<protein>
    <submittedName>
        <fullName evidence="1">Uncharacterized protein</fullName>
    </submittedName>
</protein>
<keyword evidence="2" id="KW-1185">Reference proteome</keyword>
<dbReference type="Proteomes" id="UP001056120">
    <property type="component" value="Linkage Group LG17"/>
</dbReference>
<comment type="caution">
    <text evidence="1">The sequence shown here is derived from an EMBL/GenBank/DDBJ whole genome shotgun (WGS) entry which is preliminary data.</text>
</comment>
<gene>
    <name evidence="1" type="ORF">L1987_51751</name>
</gene>
<name>A0ACB9EQX2_9ASTR</name>
<proteinExistence type="predicted"/>
<accession>A0ACB9EQX2</accession>
<dbReference type="EMBL" id="CM042034">
    <property type="protein sequence ID" value="KAI3761339.1"/>
    <property type="molecule type" value="Genomic_DNA"/>
</dbReference>